<organism evidence="2 3">
    <name type="scientific">Neovison vison</name>
    <name type="common">American mink</name>
    <name type="synonym">Mustela vison</name>
    <dbReference type="NCBI Taxonomy" id="452646"/>
    <lineage>
        <taxon>Eukaryota</taxon>
        <taxon>Metazoa</taxon>
        <taxon>Chordata</taxon>
        <taxon>Craniata</taxon>
        <taxon>Vertebrata</taxon>
        <taxon>Euteleostomi</taxon>
        <taxon>Mammalia</taxon>
        <taxon>Eutheria</taxon>
        <taxon>Laurasiatheria</taxon>
        <taxon>Carnivora</taxon>
        <taxon>Caniformia</taxon>
        <taxon>Musteloidea</taxon>
        <taxon>Mustelidae</taxon>
        <taxon>Mustelinae</taxon>
        <taxon>Neogale</taxon>
    </lineage>
</organism>
<reference evidence="2" key="1">
    <citation type="submission" date="2025-08" db="UniProtKB">
        <authorList>
            <consortium name="Ensembl"/>
        </authorList>
    </citation>
    <scope>IDENTIFICATION</scope>
</reference>
<sequence length="117" mass="12828">MKLLRVLLLITLPLSCFVGSGCSSLDEVINKAIDLQVSIGEYQNILKPFSNGPETDESDKTLSSVAEMMVITLSLICFQASEQGQAGSKFVTHYVITIVTHGLYYVSEFNCGCMRIL</sequence>
<name>A0A8C7C421_NEOVI</name>
<dbReference type="Pfam" id="PF01099">
    <property type="entry name" value="Uteroglobin"/>
    <property type="match status" value="1"/>
</dbReference>
<feature type="signal peptide" evidence="1">
    <location>
        <begin position="1"/>
        <end position="22"/>
    </location>
</feature>
<dbReference type="InterPro" id="IPR016126">
    <property type="entry name" value="Secretoglobin"/>
</dbReference>
<dbReference type="PROSITE" id="PS51257">
    <property type="entry name" value="PROKAR_LIPOPROTEIN"/>
    <property type="match status" value="1"/>
</dbReference>
<dbReference type="GO" id="GO:0005615">
    <property type="term" value="C:extracellular space"/>
    <property type="evidence" value="ECO:0007669"/>
    <property type="project" value="TreeGrafter"/>
</dbReference>
<evidence type="ECO:0000313" key="3">
    <source>
        <dbReference type="Proteomes" id="UP000694425"/>
    </source>
</evidence>
<evidence type="ECO:0000313" key="2">
    <source>
        <dbReference type="Ensembl" id="ENSNVIP00000027498.1"/>
    </source>
</evidence>
<evidence type="ECO:0000256" key="1">
    <source>
        <dbReference type="SAM" id="SignalP"/>
    </source>
</evidence>
<dbReference type="GO" id="GO:0030521">
    <property type="term" value="P:androgen receptor signaling pathway"/>
    <property type="evidence" value="ECO:0007669"/>
    <property type="project" value="TreeGrafter"/>
</dbReference>
<protein>
    <recommendedName>
        <fullName evidence="4">Lipoprotein</fullName>
    </recommendedName>
</protein>
<dbReference type="PANTHER" id="PTHR14037">
    <property type="entry name" value="MAMMAGLOBIN-RELATED"/>
    <property type="match status" value="1"/>
</dbReference>
<accession>A0A8C7C421</accession>
<keyword evidence="3" id="KW-1185">Reference proteome</keyword>
<dbReference type="Proteomes" id="UP000694425">
    <property type="component" value="Unplaced"/>
</dbReference>
<proteinExistence type="predicted"/>
<evidence type="ECO:0008006" key="4">
    <source>
        <dbReference type="Google" id="ProtNLM"/>
    </source>
</evidence>
<dbReference type="PANTHER" id="PTHR14037:SF4">
    <property type="entry name" value="MAMMAGLOBIN-B"/>
    <property type="match status" value="1"/>
</dbReference>
<dbReference type="Ensembl" id="ENSNVIT00000031902.1">
    <property type="protein sequence ID" value="ENSNVIP00000027498.1"/>
    <property type="gene ID" value="ENSNVIG00000021260.1"/>
</dbReference>
<feature type="chain" id="PRO_5034974311" description="Lipoprotein" evidence="1">
    <location>
        <begin position="23"/>
        <end position="117"/>
    </location>
</feature>
<reference evidence="2" key="2">
    <citation type="submission" date="2025-09" db="UniProtKB">
        <authorList>
            <consortium name="Ensembl"/>
        </authorList>
    </citation>
    <scope>IDENTIFICATION</scope>
</reference>
<dbReference type="AlphaFoldDB" id="A0A8C7C421"/>
<keyword evidence="1" id="KW-0732">Signal</keyword>